<comment type="caution">
    <text evidence="2">The sequence shown here is derived from an EMBL/GenBank/DDBJ whole genome shotgun (WGS) entry which is preliminary data.</text>
</comment>
<proteinExistence type="predicted"/>
<feature type="region of interest" description="Disordered" evidence="1">
    <location>
        <begin position="12"/>
        <end position="32"/>
    </location>
</feature>
<keyword evidence="3" id="KW-1185">Reference proteome</keyword>
<evidence type="ECO:0000313" key="2">
    <source>
        <dbReference type="EMBL" id="NYZ67504.1"/>
    </source>
</evidence>
<accession>A0A853IBQ8</accession>
<sequence>MMDGVALAQERAPLPRARWEPGSKPDPYCSDNRRVSHKSFNTLVAEYAIEQLVPQLSTQGLPMPASLQVAMQLETVGLDQQPLTTPVEQLNYLAKLHNAKVTLDYNKLARHQWLPEYNPMLLGYFNPAKRRLLAAMLDSLCYDFQHLFRPISLIAGVSEITHWGRMPTGELMLANLQRISLGNPALDLAGTFVHLPTVDNCYQMAQAYLQINSQFKRNINQLTVDILAAAVWLKVDKCRLVCLGLDEFSVTEENFYFEQVSQWLVALMNK</sequence>
<dbReference type="AlphaFoldDB" id="A0A853IBQ8"/>
<organism evidence="2 3">
    <name type="scientific">Spartinivicinus marinus</name>
    <dbReference type="NCBI Taxonomy" id="2994442"/>
    <lineage>
        <taxon>Bacteria</taxon>
        <taxon>Pseudomonadati</taxon>
        <taxon>Pseudomonadota</taxon>
        <taxon>Gammaproteobacteria</taxon>
        <taxon>Oceanospirillales</taxon>
        <taxon>Zooshikellaceae</taxon>
        <taxon>Spartinivicinus</taxon>
    </lineage>
</organism>
<evidence type="ECO:0000313" key="3">
    <source>
        <dbReference type="Proteomes" id="UP000569732"/>
    </source>
</evidence>
<reference evidence="2 3" key="1">
    <citation type="submission" date="2020-07" db="EMBL/GenBank/DDBJ databases">
        <title>Endozoicomonas sp. nov., isolated from sediment.</title>
        <authorList>
            <person name="Gu T."/>
        </authorList>
    </citation>
    <scope>NUCLEOTIDE SEQUENCE [LARGE SCALE GENOMIC DNA]</scope>
    <source>
        <strain evidence="2 3">SM1973</strain>
    </source>
</reference>
<dbReference type="RefSeq" id="WP_180569526.1">
    <property type="nucleotide sequence ID" value="NZ_JACCKB010000026.1"/>
</dbReference>
<name>A0A853IBQ8_9GAMM</name>
<dbReference type="EMBL" id="JACCKB010000026">
    <property type="protein sequence ID" value="NYZ67504.1"/>
    <property type="molecule type" value="Genomic_DNA"/>
</dbReference>
<gene>
    <name evidence="2" type="ORF">H0A36_15915</name>
</gene>
<evidence type="ECO:0000256" key="1">
    <source>
        <dbReference type="SAM" id="MobiDB-lite"/>
    </source>
</evidence>
<protein>
    <submittedName>
        <fullName evidence="2">Uncharacterized protein</fullName>
    </submittedName>
</protein>
<dbReference type="Proteomes" id="UP000569732">
    <property type="component" value="Unassembled WGS sequence"/>
</dbReference>